<evidence type="ECO:0000313" key="2">
    <source>
        <dbReference type="EMBL" id="GAA0171004.1"/>
    </source>
</evidence>
<dbReference type="SUPFAM" id="SSF56672">
    <property type="entry name" value="DNA/RNA polymerases"/>
    <property type="match status" value="1"/>
</dbReference>
<feature type="domain" description="Reverse transcriptase Ty1/copia-type" evidence="1">
    <location>
        <begin position="166"/>
        <end position="343"/>
    </location>
</feature>
<dbReference type="PANTHER" id="PTHR43383:SF2">
    <property type="entry name" value="AMIDOHYDROLASE 2 FAMILY PROTEIN"/>
    <property type="match status" value="1"/>
</dbReference>
<protein>
    <submittedName>
        <fullName evidence="2">Transmembrane signal receptor</fullName>
    </submittedName>
</protein>
<organism evidence="2 3">
    <name type="scientific">Lithospermum erythrorhizon</name>
    <name type="common">Purple gromwell</name>
    <name type="synonym">Lithospermum officinale var. erythrorhizon</name>
    <dbReference type="NCBI Taxonomy" id="34254"/>
    <lineage>
        <taxon>Eukaryota</taxon>
        <taxon>Viridiplantae</taxon>
        <taxon>Streptophyta</taxon>
        <taxon>Embryophyta</taxon>
        <taxon>Tracheophyta</taxon>
        <taxon>Spermatophyta</taxon>
        <taxon>Magnoliopsida</taxon>
        <taxon>eudicotyledons</taxon>
        <taxon>Gunneridae</taxon>
        <taxon>Pentapetalae</taxon>
        <taxon>asterids</taxon>
        <taxon>lamiids</taxon>
        <taxon>Boraginales</taxon>
        <taxon>Boraginaceae</taxon>
        <taxon>Boraginoideae</taxon>
        <taxon>Lithospermeae</taxon>
        <taxon>Lithospermum</taxon>
    </lineage>
</organism>
<proteinExistence type="predicted"/>
<sequence length="350" mass="39752">MSSGTIIAKDIGTSLFILFDISFALCFPLYVSSSVFASSSSVSASSLSLKWNYNTRRRKEEIKDRCGKVENALIKPKRGEVKALFGVKKLKRPTHKFLDAYAILCFLLPPSTSFNHDLLHSIKSNNAPTRCAGLGRYTLPRNPVSVLNDPNWKLAMTDEYNALIENRTWELVPSPPNVNVIRSMWIFRHKEHSDGSFERHKARLVGDGKTQQIGIDCGETFSPVIKPATIGIVLSLALSKKWSIHQLDIKNVFLHGDLQETIYMHQTLGFRDPSNPYHVCLLRKSLYGLKQAPRAWYQRFVDYVASIGFHHNQFDNSLFIFQQDSEMAYLLLYVDDIILTTSSDTLRKSC</sequence>
<comment type="caution">
    <text evidence="2">The sequence shown here is derived from an EMBL/GenBank/DDBJ whole genome shotgun (WGS) entry which is preliminary data.</text>
</comment>
<dbReference type="Proteomes" id="UP001454036">
    <property type="component" value="Unassembled WGS sequence"/>
</dbReference>
<keyword evidence="2" id="KW-0472">Membrane</keyword>
<dbReference type="PANTHER" id="PTHR43383">
    <property type="entry name" value="NODULIN 6"/>
    <property type="match status" value="1"/>
</dbReference>
<reference evidence="2 3" key="1">
    <citation type="submission" date="2024-01" db="EMBL/GenBank/DDBJ databases">
        <title>The complete chloroplast genome sequence of Lithospermum erythrorhizon: insights into the phylogenetic relationship among Boraginaceae species and the maternal lineages of purple gromwells.</title>
        <authorList>
            <person name="Okada T."/>
            <person name="Watanabe K."/>
        </authorList>
    </citation>
    <scope>NUCLEOTIDE SEQUENCE [LARGE SCALE GENOMIC DNA]</scope>
</reference>
<dbReference type="Pfam" id="PF07727">
    <property type="entry name" value="RVT_2"/>
    <property type="match status" value="1"/>
</dbReference>
<dbReference type="InterPro" id="IPR013103">
    <property type="entry name" value="RVT_2"/>
</dbReference>
<keyword evidence="3" id="KW-1185">Reference proteome</keyword>
<dbReference type="EMBL" id="BAABME010007483">
    <property type="protein sequence ID" value="GAA0171004.1"/>
    <property type="molecule type" value="Genomic_DNA"/>
</dbReference>
<accession>A0AAV3R3P3</accession>
<evidence type="ECO:0000259" key="1">
    <source>
        <dbReference type="Pfam" id="PF07727"/>
    </source>
</evidence>
<dbReference type="InterPro" id="IPR043502">
    <property type="entry name" value="DNA/RNA_pol_sf"/>
</dbReference>
<name>A0AAV3R3P3_LITER</name>
<keyword evidence="2" id="KW-0675">Receptor</keyword>
<evidence type="ECO:0000313" key="3">
    <source>
        <dbReference type="Proteomes" id="UP001454036"/>
    </source>
</evidence>
<dbReference type="AlphaFoldDB" id="A0AAV3R3P3"/>
<keyword evidence="2" id="KW-0812">Transmembrane</keyword>
<gene>
    <name evidence="2" type="ORF">LIER_25145</name>
</gene>